<dbReference type="STRING" id="640132.Srot_0853"/>
<reference evidence="3 4" key="1">
    <citation type="journal article" date="2010" name="Stand. Genomic Sci.">
        <title>Complete genome sequence of Segniliparus rotundus type strain (CDC 1076).</title>
        <authorList>
            <person name="Sikorski J."/>
            <person name="Lapidus A."/>
            <person name="Copeland A."/>
            <person name="Misra M."/>
            <person name="Glavina Del Rio T."/>
            <person name="Nolan M."/>
            <person name="Lucas S."/>
            <person name="Chen F."/>
            <person name="Tice H."/>
            <person name="Cheng J.F."/>
            <person name="Jando M."/>
            <person name="Schneider S."/>
            <person name="Bruce D."/>
            <person name="Goodwin L."/>
            <person name="Pitluck S."/>
            <person name="Liolios K."/>
            <person name="Mikhailova N."/>
            <person name="Pati A."/>
            <person name="Ivanova N."/>
            <person name="Mavromatis K."/>
            <person name="Chen A."/>
            <person name="Palaniappan K."/>
            <person name="Chertkov O."/>
            <person name="Land M."/>
            <person name="Hauser L."/>
            <person name="Chang Y.J."/>
            <person name="Jeffries C.D."/>
            <person name="Brettin T."/>
            <person name="Detter J.C."/>
            <person name="Han C."/>
            <person name="Rohde M."/>
            <person name="Goker M."/>
            <person name="Bristow J."/>
            <person name="Eisen J.A."/>
            <person name="Markowitz V."/>
            <person name="Hugenholtz P."/>
            <person name="Kyrpides N.C."/>
            <person name="Klenk H.P."/>
        </authorList>
    </citation>
    <scope>NUCLEOTIDE SEQUENCE [LARGE SCALE GENOMIC DNA]</scope>
    <source>
        <strain evidence="4">ATCC BAA-972 / CDC 1076 / CIP 108378 / DSM 44985 / JCM 13578</strain>
    </source>
</reference>
<keyword evidence="2" id="KW-1133">Transmembrane helix</keyword>
<evidence type="ECO:0000313" key="3">
    <source>
        <dbReference type="EMBL" id="ADG97332.1"/>
    </source>
</evidence>
<sequence length="100" mass="10390">MSMDASKFLTPRNRVILYSLWSASSTILTAYGVALPGGQQAWDQFLFAVLGVGTLGCGALAIKHTPTSQPPPGASCGGCAGEPDAGETAPQPWRRSEPRG</sequence>
<accession>D6ZE52</accession>
<feature type="region of interest" description="Disordered" evidence="1">
    <location>
        <begin position="64"/>
        <end position="100"/>
    </location>
</feature>
<name>D6ZE52_SEGRD</name>
<dbReference type="KEGG" id="srt:Srot_0853"/>
<evidence type="ECO:0000256" key="2">
    <source>
        <dbReference type="SAM" id="Phobius"/>
    </source>
</evidence>
<dbReference type="Proteomes" id="UP000002247">
    <property type="component" value="Chromosome"/>
</dbReference>
<dbReference type="RefSeq" id="WP_013137788.1">
    <property type="nucleotide sequence ID" value="NC_014168.1"/>
</dbReference>
<proteinExistence type="predicted"/>
<evidence type="ECO:0000256" key="1">
    <source>
        <dbReference type="SAM" id="MobiDB-lite"/>
    </source>
</evidence>
<evidence type="ECO:0000313" key="4">
    <source>
        <dbReference type="Proteomes" id="UP000002247"/>
    </source>
</evidence>
<dbReference type="HOGENOM" id="CLU_2304063_0_0_11"/>
<dbReference type="EMBL" id="CP001958">
    <property type="protein sequence ID" value="ADG97332.1"/>
    <property type="molecule type" value="Genomic_DNA"/>
</dbReference>
<dbReference type="AlphaFoldDB" id="D6ZE52"/>
<gene>
    <name evidence="3" type="ordered locus">Srot_0853</name>
</gene>
<keyword evidence="2" id="KW-0472">Membrane</keyword>
<keyword evidence="2" id="KW-0812">Transmembrane</keyword>
<feature type="transmembrane region" description="Helical" evidence="2">
    <location>
        <begin position="15"/>
        <end position="33"/>
    </location>
</feature>
<protein>
    <submittedName>
        <fullName evidence="3">Uncharacterized protein</fullName>
    </submittedName>
</protein>
<keyword evidence="4" id="KW-1185">Reference proteome</keyword>
<feature type="transmembrane region" description="Helical" evidence="2">
    <location>
        <begin position="45"/>
        <end position="62"/>
    </location>
</feature>
<organism evidence="3 4">
    <name type="scientific">Segniliparus rotundus (strain ATCC BAA-972 / CDC 1076 / CIP 108378 / DSM 44985 / JCM 13578)</name>
    <dbReference type="NCBI Taxonomy" id="640132"/>
    <lineage>
        <taxon>Bacteria</taxon>
        <taxon>Bacillati</taxon>
        <taxon>Actinomycetota</taxon>
        <taxon>Actinomycetes</taxon>
        <taxon>Mycobacteriales</taxon>
        <taxon>Segniliparaceae</taxon>
        <taxon>Segniliparus</taxon>
    </lineage>
</organism>